<dbReference type="Gene3D" id="3.40.630.20">
    <property type="entry name" value="Peptidase C15, pyroglutamyl peptidase I-like"/>
    <property type="match status" value="1"/>
</dbReference>
<evidence type="ECO:0000256" key="8">
    <source>
        <dbReference type="ARBA" id="ARBA00031559"/>
    </source>
</evidence>
<keyword evidence="5" id="KW-0378">Hydrolase</keyword>
<dbReference type="GO" id="GO:0005829">
    <property type="term" value="C:cytosol"/>
    <property type="evidence" value="ECO:0007669"/>
    <property type="project" value="InterPro"/>
</dbReference>
<dbReference type="InterPro" id="IPR000816">
    <property type="entry name" value="Peptidase_C15"/>
</dbReference>
<evidence type="ECO:0000256" key="5">
    <source>
        <dbReference type="ARBA" id="ARBA00022801"/>
    </source>
</evidence>
<dbReference type="AlphaFoldDB" id="A0A1Z4VMU2"/>
<comment type="similarity">
    <text evidence="1">Belongs to the peptidase C15 family.</text>
</comment>
<dbReference type="InterPro" id="IPR036440">
    <property type="entry name" value="Peptidase_C15-like_sf"/>
</dbReference>
<keyword evidence="3" id="KW-0963">Cytoplasm</keyword>
<dbReference type="InterPro" id="IPR016125">
    <property type="entry name" value="Peptidase_C15-like"/>
</dbReference>
<dbReference type="OrthoDB" id="9779738at2"/>
<organism evidence="9 10">
    <name type="scientific">Thiohalobacter thiocyanaticus</name>
    <dbReference type="NCBI Taxonomy" id="585455"/>
    <lineage>
        <taxon>Bacteria</taxon>
        <taxon>Pseudomonadati</taxon>
        <taxon>Pseudomonadota</taxon>
        <taxon>Gammaproteobacteria</taxon>
        <taxon>Thiohalobacterales</taxon>
        <taxon>Thiohalobacteraceae</taxon>
        <taxon>Thiohalobacter</taxon>
    </lineage>
</organism>
<dbReference type="PIRSF" id="PIRSF015592">
    <property type="entry name" value="Prld-crbxl_pptds"/>
    <property type="match status" value="1"/>
</dbReference>
<dbReference type="PRINTS" id="PR00706">
    <property type="entry name" value="PYROGLUPTASE"/>
</dbReference>
<gene>
    <name evidence="9" type="ORF">FOKN1_0129</name>
</gene>
<dbReference type="Proteomes" id="UP000218765">
    <property type="component" value="Chromosome"/>
</dbReference>
<protein>
    <recommendedName>
        <fullName evidence="2">Pyrrolidone-carboxylate peptidase</fullName>
    </recommendedName>
    <alternativeName>
        <fullName evidence="7">5-oxoprolyl-peptidase</fullName>
    </alternativeName>
    <alternativeName>
        <fullName evidence="8">Pyroglutamyl-peptidase I</fullName>
    </alternativeName>
</protein>
<dbReference type="KEGG" id="ttc:FOKN1_0129"/>
<keyword evidence="6" id="KW-0788">Thiol protease</keyword>
<keyword evidence="4" id="KW-0645">Protease</keyword>
<dbReference type="GO" id="GO:0006508">
    <property type="term" value="P:proteolysis"/>
    <property type="evidence" value="ECO:0007669"/>
    <property type="project" value="UniProtKB-KW"/>
</dbReference>
<name>A0A1Z4VMU2_9GAMM</name>
<evidence type="ECO:0000256" key="3">
    <source>
        <dbReference type="ARBA" id="ARBA00022490"/>
    </source>
</evidence>
<dbReference type="EMBL" id="AP018052">
    <property type="protein sequence ID" value="BAZ92534.1"/>
    <property type="molecule type" value="Genomic_DNA"/>
</dbReference>
<dbReference type="PANTHER" id="PTHR23402">
    <property type="entry name" value="PROTEASE FAMILY C15 PYROGLUTAMYL-PEPTIDASE I-RELATED"/>
    <property type="match status" value="1"/>
</dbReference>
<evidence type="ECO:0000256" key="7">
    <source>
        <dbReference type="ARBA" id="ARBA00030836"/>
    </source>
</evidence>
<dbReference type="RefSeq" id="WP_096363725.1">
    <property type="nucleotide sequence ID" value="NZ_AP018052.1"/>
</dbReference>
<sequence length="213" mass="23694">MRILITGFEPFDHAVNASQVLVESLQTDLPEPLERFCAEPHFAILPTHTHQAWPLLRERLDQLLPDYCLLTGQARGRNRVCLERIAINLKDFERPDAAGNQPRGETIIASGPAAYWSTLPAQHRLIAALTRAGIPAAHSSHAGTHLCNQTLYQSLHHSREQGRSLRCGFLHVPLLPIQAQGTLADQPHLPLDTMRNAIAIIVQTLMETANRQP</sequence>
<evidence type="ECO:0000256" key="4">
    <source>
        <dbReference type="ARBA" id="ARBA00022670"/>
    </source>
</evidence>
<dbReference type="Pfam" id="PF01470">
    <property type="entry name" value="Peptidase_C15"/>
    <property type="match status" value="1"/>
</dbReference>
<reference evidence="9 10" key="1">
    <citation type="submission" date="2017-05" db="EMBL/GenBank/DDBJ databases">
        <title>Thiocyanate degradation by Thiohalobacter thiocyanaticus FOKN1.</title>
        <authorList>
            <person name="Oshiki M."/>
            <person name="Fukushima T."/>
            <person name="Kawano S."/>
            <person name="Nakagawa J."/>
        </authorList>
    </citation>
    <scope>NUCLEOTIDE SEQUENCE [LARGE SCALE GENOMIC DNA]</scope>
    <source>
        <strain evidence="9 10">FOKN1</strain>
    </source>
</reference>
<proteinExistence type="inferred from homology"/>
<dbReference type="SUPFAM" id="SSF53182">
    <property type="entry name" value="Pyrrolidone carboxyl peptidase (pyroglutamate aminopeptidase)"/>
    <property type="match status" value="1"/>
</dbReference>
<accession>A0A1Z4VMU2</accession>
<evidence type="ECO:0000256" key="1">
    <source>
        <dbReference type="ARBA" id="ARBA00006641"/>
    </source>
</evidence>
<evidence type="ECO:0000313" key="9">
    <source>
        <dbReference type="EMBL" id="BAZ92534.1"/>
    </source>
</evidence>
<keyword evidence="10" id="KW-1185">Reference proteome</keyword>
<evidence type="ECO:0000256" key="2">
    <source>
        <dbReference type="ARBA" id="ARBA00019191"/>
    </source>
</evidence>
<dbReference type="PANTHER" id="PTHR23402:SF1">
    <property type="entry name" value="PYROGLUTAMYL-PEPTIDASE I"/>
    <property type="match status" value="1"/>
</dbReference>
<evidence type="ECO:0000256" key="6">
    <source>
        <dbReference type="ARBA" id="ARBA00022807"/>
    </source>
</evidence>
<dbReference type="GO" id="GO:0016920">
    <property type="term" value="F:pyroglutamyl-peptidase activity"/>
    <property type="evidence" value="ECO:0007669"/>
    <property type="project" value="InterPro"/>
</dbReference>
<evidence type="ECO:0000313" key="10">
    <source>
        <dbReference type="Proteomes" id="UP000218765"/>
    </source>
</evidence>
<dbReference type="CDD" id="cd00501">
    <property type="entry name" value="Peptidase_C15"/>
    <property type="match status" value="1"/>
</dbReference>